<dbReference type="AlphaFoldDB" id="A0A1N7K6K7"/>
<sequence length="413" mass="45857">MKKGWVILEPFGRVVVRDGRPFGGENRTLYSLPWPLPPTTAGAVRTLVGSLSAPGHAAFSTSRIALLKQIVVQGPMLTVEHVNGTYEFFVPAPRDVWMARAEGRMKLGALVPMRVGDDADTDLPIPRAFACPPGVDKPLAPPAFWSLDAYLRWMSRDHAKTPMMEHVGEDPVSALSAYLFEPEDANSARDRHFRPGPTLEWRTHVQMEGGHRKTGGLYSPSGLRFQHHERLACFVTLPDALEDVFEDCSEAVGHLGGERGLARVSWKPAQHAAPAGWGASRALTEPYRSGDLLRMALITPCPFARGWLPTWLDERLEGTWPGTQMRVRLETAIVSRYVPVSGWSLAEPRGPKPMRKCVPAGSVYFFTVLEEDPHRSIRPLDLWWSSVADDPQDACDGFGIVAVGRWSWREDVL</sequence>
<evidence type="ECO:0000313" key="2">
    <source>
        <dbReference type="Proteomes" id="UP000186156"/>
    </source>
</evidence>
<dbReference type="Pfam" id="PF09700">
    <property type="entry name" value="Cas_Cmr3"/>
    <property type="match status" value="1"/>
</dbReference>
<dbReference type="EMBL" id="FTOO01000001">
    <property type="protein sequence ID" value="SIS57186.1"/>
    <property type="molecule type" value="Genomic_DNA"/>
</dbReference>
<dbReference type="STRING" id="252246.SAMN05421799_101378"/>
<accession>A0A1N7K6K7</accession>
<reference evidence="2" key="1">
    <citation type="submission" date="2017-01" db="EMBL/GenBank/DDBJ databases">
        <authorList>
            <person name="Varghese N."/>
            <person name="Submissions S."/>
        </authorList>
    </citation>
    <scope>NUCLEOTIDE SEQUENCE [LARGE SCALE GENOMIC DNA]</scope>
    <source>
        <strain evidence="2">DSM 16176</strain>
    </source>
</reference>
<dbReference type="OrthoDB" id="6162707at2"/>
<dbReference type="Gene3D" id="2.60.40.4350">
    <property type="match status" value="1"/>
</dbReference>
<evidence type="ECO:0000313" key="1">
    <source>
        <dbReference type="EMBL" id="SIS57186.1"/>
    </source>
</evidence>
<dbReference type="Proteomes" id="UP000186156">
    <property type="component" value="Unassembled WGS sequence"/>
</dbReference>
<gene>
    <name evidence="1" type="ORF">SAMN05421799_101378</name>
</gene>
<proteinExistence type="predicted"/>
<dbReference type="InterPro" id="IPR019117">
    <property type="entry name" value="CRISPR-assoc_protein_Cmr3"/>
</dbReference>
<keyword evidence="2" id="KW-1185">Reference proteome</keyword>
<name>A0A1N7K6K7_9BACL</name>
<dbReference type="RefSeq" id="WP_076344465.1">
    <property type="nucleotide sequence ID" value="NZ_FTOO01000001.1"/>
</dbReference>
<protein>
    <submittedName>
        <fullName evidence="1">CRISPR-associated protein Cmr3</fullName>
    </submittedName>
</protein>
<organism evidence="1 2">
    <name type="scientific">Alicyclobacillus vulcanalis</name>
    <dbReference type="NCBI Taxonomy" id="252246"/>
    <lineage>
        <taxon>Bacteria</taxon>
        <taxon>Bacillati</taxon>
        <taxon>Bacillota</taxon>
        <taxon>Bacilli</taxon>
        <taxon>Bacillales</taxon>
        <taxon>Alicyclobacillaceae</taxon>
        <taxon>Alicyclobacillus</taxon>
    </lineage>
</organism>